<organism evidence="2 3">
    <name type="scientific">Agrilus planipennis</name>
    <name type="common">Emerald ash borer</name>
    <name type="synonym">Agrilus marcopoli</name>
    <dbReference type="NCBI Taxonomy" id="224129"/>
    <lineage>
        <taxon>Eukaryota</taxon>
        <taxon>Metazoa</taxon>
        <taxon>Ecdysozoa</taxon>
        <taxon>Arthropoda</taxon>
        <taxon>Hexapoda</taxon>
        <taxon>Insecta</taxon>
        <taxon>Pterygota</taxon>
        <taxon>Neoptera</taxon>
        <taxon>Endopterygota</taxon>
        <taxon>Coleoptera</taxon>
        <taxon>Polyphaga</taxon>
        <taxon>Elateriformia</taxon>
        <taxon>Buprestoidea</taxon>
        <taxon>Buprestidae</taxon>
        <taxon>Agrilinae</taxon>
        <taxon>Agrilus</taxon>
    </lineage>
</organism>
<dbReference type="Proteomes" id="UP000192223">
    <property type="component" value="Unplaced"/>
</dbReference>
<dbReference type="InterPro" id="IPR036770">
    <property type="entry name" value="Ankyrin_rpt-contain_sf"/>
</dbReference>
<dbReference type="OrthoDB" id="496981at2759"/>
<dbReference type="GeneID" id="108740046"/>
<keyword evidence="2" id="KW-1185">Reference proteome</keyword>
<dbReference type="SMART" id="SM00248">
    <property type="entry name" value="ANK"/>
    <property type="match status" value="2"/>
</dbReference>
<dbReference type="Gene3D" id="1.25.40.20">
    <property type="entry name" value="Ankyrin repeat-containing domain"/>
    <property type="match status" value="1"/>
</dbReference>
<accession>A0A1W4XBC7</accession>
<dbReference type="PANTHER" id="PTHR24192:SF3">
    <property type="entry name" value="ANKYRIN REPEAT DOMAIN 40"/>
    <property type="match status" value="1"/>
</dbReference>
<dbReference type="InterPro" id="IPR039195">
    <property type="entry name" value="ANKRD40"/>
</dbReference>
<dbReference type="RefSeq" id="XP_018329728.1">
    <property type="nucleotide sequence ID" value="XM_018474226.1"/>
</dbReference>
<dbReference type="Pfam" id="PF12796">
    <property type="entry name" value="Ank_2"/>
    <property type="match status" value="1"/>
</dbReference>
<protein>
    <submittedName>
        <fullName evidence="3">Ankyrin repeat domain-containing protein 40 isoform X2</fullName>
    </submittedName>
</protein>
<evidence type="ECO:0000256" key="1">
    <source>
        <dbReference type="PROSITE-ProRule" id="PRU00023"/>
    </source>
</evidence>
<dbReference type="PROSITE" id="PS50088">
    <property type="entry name" value="ANK_REPEAT"/>
    <property type="match status" value="1"/>
</dbReference>
<sequence>MANVFEENLREASCVGDIEAVESLLKHNVDINSKNAVNGWTALHWACKRGNEDVVKILMNNGADPKVETFKGETAAHLCSNSSILALLEIPPSIHRLILEIEQEAVTALSVICLPQCCRQFRQMI</sequence>
<feature type="repeat" description="ANK" evidence="1">
    <location>
        <begin position="38"/>
        <end position="70"/>
    </location>
</feature>
<dbReference type="InterPro" id="IPR002110">
    <property type="entry name" value="Ankyrin_rpt"/>
</dbReference>
<reference evidence="3" key="1">
    <citation type="submission" date="2025-08" db="UniProtKB">
        <authorList>
            <consortium name="RefSeq"/>
        </authorList>
    </citation>
    <scope>IDENTIFICATION</scope>
    <source>
        <tissue evidence="3">Entire body</tissue>
    </source>
</reference>
<evidence type="ECO:0000313" key="3">
    <source>
        <dbReference type="RefSeq" id="XP_018329728.1"/>
    </source>
</evidence>
<evidence type="ECO:0000313" key="2">
    <source>
        <dbReference type="Proteomes" id="UP000192223"/>
    </source>
</evidence>
<dbReference type="PROSITE" id="PS50297">
    <property type="entry name" value="ANK_REP_REGION"/>
    <property type="match status" value="1"/>
</dbReference>
<dbReference type="SUPFAM" id="SSF48403">
    <property type="entry name" value="Ankyrin repeat"/>
    <property type="match status" value="1"/>
</dbReference>
<name>A0A1W4XBC7_AGRPL</name>
<dbReference type="PANTHER" id="PTHR24192">
    <property type="entry name" value="ANKYRIN REPEAT DOMAIN 40"/>
    <property type="match status" value="1"/>
</dbReference>
<keyword evidence="1" id="KW-0040">ANK repeat</keyword>
<gene>
    <name evidence="3" type="primary">LOC108740046</name>
</gene>
<dbReference type="AlphaFoldDB" id="A0A1W4XBC7"/>
<proteinExistence type="predicted"/>